<dbReference type="InterPro" id="IPR010914">
    <property type="entry name" value="RsgA_GTPase_dom"/>
</dbReference>
<evidence type="ECO:0000256" key="2">
    <source>
        <dbReference type="ARBA" id="ARBA00022517"/>
    </source>
</evidence>
<feature type="binding site" evidence="10">
    <location>
        <position position="248"/>
    </location>
    <ligand>
        <name>Zn(2+)</name>
        <dbReference type="ChEBI" id="CHEBI:29105"/>
    </ligand>
</feature>
<feature type="binding site" evidence="10">
    <location>
        <position position="261"/>
    </location>
    <ligand>
        <name>Zn(2+)</name>
        <dbReference type="ChEBI" id="CHEBI:29105"/>
    </ligand>
</feature>
<dbReference type="InterPro" id="IPR012340">
    <property type="entry name" value="NA-bd_OB-fold"/>
</dbReference>
<comment type="subcellular location">
    <subcellularLocation>
        <location evidence="10">Cytoplasm</location>
    </subcellularLocation>
</comment>
<feature type="domain" description="CP-type G" evidence="12">
    <location>
        <begin position="63"/>
        <end position="224"/>
    </location>
</feature>
<dbReference type="SUPFAM" id="SSF50249">
    <property type="entry name" value="Nucleic acid-binding proteins"/>
    <property type="match status" value="1"/>
</dbReference>
<dbReference type="Pfam" id="PF16745">
    <property type="entry name" value="RsgA_N"/>
    <property type="match status" value="1"/>
</dbReference>
<keyword evidence="3 10" id="KW-0479">Metal-binding</keyword>
<dbReference type="Gene3D" id="3.40.50.300">
    <property type="entry name" value="P-loop containing nucleotide triphosphate hydrolases"/>
    <property type="match status" value="1"/>
</dbReference>
<accession>A0ABY1ABM8</accession>
<dbReference type="PANTHER" id="PTHR32120">
    <property type="entry name" value="SMALL RIBOSOMAL SUBUNIT BIOGENESIS GTPASE RSGA"/>
    <property type="match status" value="1"/>
</dbReference>
<evidence type="ECO:0000256" key="8">
    <source>
        <dbReference type="ARBA" id="ARBA00022884"/>
    </source>
</evidence>
<evidence type="ECO:0000259" key="12">
    <source>
        <dbReference type="PROSITE" id="PS51721"/>
    </source>
</evidence>
<dbReference type="HAMAP" id="MF_01820">
    <property type="entry name" value="GTPase_RsgA"/>
    <property type="match status" value="1"/>
</dbReference>
<dbReference type="InterPro" id="IPR031944">
    <property type="entry name" value="RsgA_N"/>
</dbReference>
<name>A0ABY1ABM8_9LACO</name>
<feature type="binding site" evidence="10">
    <location>
        <begin position="112"/>
        <end position="115"/>
    </location>
    <ligand>
        <name>GTP</name>
        <dbReference type="ChEBI" id="CHEBI:37565"/>
    </ligand>
</feature>
<dbReference type="SUPFAM" id="SSF52540">
    <property type="entry name" value="P-loop containing nucleoside triphosphate hydrolases"/>
    <property type="match status" value="1"/>
</dbReference>
<gene>
    <name evidence="10" type="primary">rsgA</name>
    <name evidence="13" type="ORF">SAMN05216431_10699</name>
</gene>
<comment type="caution">
    <text evidence="13">The sequence shown here is derived from an EMBL/GenBank/DDBJ whole genome shotgun (WGS) entry which is preliminary data.</text>
</comment>
<dbReference type="InterPro" id="IPR004881">
    <property type="entry name" value="Ribosome_biogen_GTPase_RsgA"/>
</dbReference>
<keyword evidence="1 10" id="KW-0963">Cytoplasm</keyword>
<proteinExistence type="inferred from homology"/>
<comment type="cofactor">
    <cofactor evidence="10">
        <name>Zn(2+)</name>
        <dbReference type="ChEBI" id="CHEBI:29105"/>
    </cofactor>
    <text evidence="10">Binds 1 zinc ion per subunit.</text>
</comment>
<keyword evidence="5 10" id="KW-0547">Nucleotide-binding</keyword>
<feature type="binding site" evidence="10">
    <location>
        <position position="255"/>
    </location>
    <ligand>
        <name>Zn(2+)</name>
        <dbReference type="ChEBI" id="CHEBI:29105"/>
    </ligand>
</feature>
<organism evidence="13 14">
    <name type="scientific">Ligilactobacillus ruminis</name>
    <dbReference type="NCBI Taxonomy" id="1623"/>
    <lineage>
        <taxon>Bacteria</taxon>
        <taxon>Bacillati</taxon>
        <taxon>Bacillota</taxon>
        <taxon>Bacilli</taxon>
        <taxon>Lactobacillales</taxon>
        <taxon>Lactobacillaceae</taxon>
        <taxon>Ligilactobacillus</taxon>
    </lineage>
</organism>
<evidence type="ECO:0000256" key="9">
    <source>
        <dbReference type="ARBA" id="ARBA00023134"/>
    </source>
</evidence>
<feature type="binding site" evidence="10">
    <location>
        <position position="253"/>
    </location>
    <ligand>
        <name>Zn(2+)</name>
        <dbReference type="ChEBI" id="CHEBI:29105"/>
    </ligand>
</feature>
<dbReference type="CDD" id="cd01854">
    <property type="entry name" value="YjeQ_EngC"/>
    <property type="match status" value="1"/>
</dbReference>
<evidence type="ECO:0000259" key="11">
    <source>
        <dbReference type="PROSITE" id="PS50936"/>
    </source>
</evidence>
<dbReference type="NCBIfam" id="TIGR00157">
    <property type="entry name" value="ribosome small subunit-dependent GTPase A"/>
    <property type="match status" value="1"/>
</dbReference>
<evidence type="ECO:0000256" key="3">
    <source>
        <dbReference type="ARBA" id="ARBA00022723"/>
    </source>
</evidence>
<dbReference type="Gene3D" id="1.10.40.50">
    <property type="entry name" value="Probable gtpase engc, domain 3"/>
    <property type="match status" value="1"/>
</dbReference>
<dbReference type="PROSITE" id="PS51721">
    <property type="entry name" value="G_CP"/>
    <property type="match status" value="1"/>
</dbReference>
<dbReference type="Pfam" id="PF03193">
    <property type="entry name" value="RsgA_GTPase"/>
    <property type="match status" value="1"/>
</dbReference>
<reference evidence="13 14" key="1">
    <citation type="submission" date="2016-10" db="EMBL/GenBank/DDBJ databases">
        <authorList>
            <person name="Varghese N."/>
            <person name="Submissions S."/>
        </authorList>
    </citation>
    <scope>NUCLEOTIDE SEQUENCE [LARGE SCALE GENOMIC DNA]</scope>
    <source>
        <strain evidence="13 14">WC1T17</strain>
    </source>
</reference>
<dbReference type="Proteomes" id="UP000182089">
    <property type="component" value="Unassembled WGS sequence"/>
</dbReference>
<protein>
    <recommendedName>
        <fullName evidence="10">Small ribosomal subunit biogenesis GTPase RsgA</fullName>
        <ecNumber evidence="10">3.6.1.-</ecNumber>
    </recommendedName>
</protein>
<evidence type="ECO:0000256" key="1">
    <source>
        <dbReference type="ARBA" id="ARBA00022490"/>
    </source>
</evidence>
<sequence length="298" mass="33589">MPVGQIRQSLSGYYDVFSEGKLYRTRARGNFRKKKQTPLVGDFVEFKADNEHEGYILKILARKNQLIRPPVANIDTAIVVTACVEPDFSSNLLDRQLVMLAKAAITPVLYFSKADLLDETSLKQMTAIAEYYRQYYRVLLSNEERAQHHLAQALLGDAKEEVVVVMGQTGAGKSTLLNQFDSSLKLATGQISKALSRGKHTTRKVTLMPIEGNLLADTPGFSSFDLRDIPKEELPQLFDDFLEYAPQCRFRGCLHLNEPNCAVKEAVQAGEILASRYDNYKLFQAMIASQKPQYKNKK</sequence>
<dbReference type="EC" id="3.6.1.-" evidence="10"/>
<evidence type="ECO:0000256" key="4">
    <source>
        <dbReference type="ARBA" id="ARBA00022730"/>
    </source>
</evidence>
<feature type="binding site" evidence="10">
    <location>
        <begin position="167"/>
        <end position="175"/>
    </location>
    <ligand>
        <name>GTP</name>
        <dbReference type="ChEBI" id="CHEBI:37565"/>
    </ligand>
</feature>
<dbReference type="InterPro" id="IPR030378">
    <property type="entry name" value="G_CP_dom"/>
</dbReference>
<dbReference type="CDD" id="cd04466">
    <property type="entry name" value="S1_YloQ_GTPase"/>
    <property type="match status" value="1"/>
</dbReference>
<keyword evidence="2 10" id="KW-0690">Ribosome biogenesis</keyword>
<feature type="domain" description="EngC GTPase" evidence="11">
    <location>
        <begin position="72"/>
        <end position="222"/>
    </location>
</feature>
<keyword evidence="8 10" id="KW-0694">RNA-binding</keyword>
<dbReference type="PANTHER" id="PTHR32120:SF11">
    <property type="entry name" value="SMALL RIBOSOMAL SUBUNIT BIOGENESIS GTPASE RSGA 1, MITOCHONDRIAL-RELATED"/>
    <property type="match status" value="1"/>
</dbReference>
<keyword evidence="6 10" id="KW-0378">Hydrolase</keyword>
<dbReference type="Gene3D" id="2.40.50.140">
    <property type="entry name" value="Nucleic acid-binding proteins"/>
    <property type="match status" value="1"/>
</dbReference>
<evidence type="ECO:0000313" key="13">
    <source>
        <dbReference type="EMBL" id="SEM66898.1"/>
    </source>
</evidence>
<keyword evidence="9 10" id="KW-0342">GTP-binding</keyword>
<evidence type="ECO:0000313" key="14">
    <source>
        <dbReference type="Proteomes" id="UP000182089"/>
    </source>
</evidence>
<evidence type="ECO:0000256" key="7">
    <source>
        <dbReference type="ARBA" id="ARBA00022833"/>
    </source>
</evidence>
<dbReference type="InterPro" id="IPR027417">
    <property type="entry name" value="P-loop_NTPase"/>
</dbReference>
<comment type="function">
    <text evidence="10">One of several proteins that assist in the late maturation steps of the functional core of the 30S ribosomal subunit. Helps release RbfA from mature subunits. May play a role in the assembly of ribosomal proteins into the subunit. Circularly permuted GTPase that catalyzes slow GTP hydrolysis, GTPase activity is stimulated by the 30S ribosomal subunit.</text>
</comment>
<evidence type="ECO:0000256" key="5">
    <source>
        <dbReference type="ARBA" id="ARBA00022741"/>
    </source>
</evidence>
<evidence type="ECO:0000256" key="6">
    <source>
        <dbReference type="ARBA" id="ARBA00022801"/>
    </source>
</evidence>
<keyword evidence="4 10" id="KW-0699">rRNA-binding</keyword>
<comment type="subunit">
    <text evidence="10">Monomer. Associates with 30S ribosomal subunit, binds 16S rRNA.</text>
</comment>
<dbReference type="PROSITE" id="PS50936">
    <property type="entry name" value="ENGC_GTPASE"/>
    <property type="match status" value="1"/>
</dbReference>
<comment type="similarity">
    <text evidence="10">Belongs to the TRAFAC class YlqF/YawG GTPase family. RsgA subfamily.</text>
</comment>
<keyword evidence="7 10" id="KW-0862">Zinc</keyword>
<evidence type="ECO:0000256" key="10">
    <source>
        <dbReference type="HAMAP-Rule" id="MF_01820"/>
    </source>
</evidence>
<dbReference type="EMBL" id="FOCC01000006">
    <property type="protein sequence ID" value="SEM66898.1"/>
    <property type="molecule type" value="Genomic_DNA"/>
</dbReference>